<dbReference type="PANTHER" id="PTHR35525:SF3">
    <property type="entry name" value="BLL6575 PROTEIN"/>
    <property type="match status" value="1"/>
</dbReference>
<name>A0A7K2IZR0_9ACTN</name>
<dbReference type="PANTHER" id="PTHR35525">
    <property type="entry name" value="BLL6575 PROTEIN"/>
    <property type="match status" value="1"/>
</dbReference>
<dbReference type="Proteomes" id="UP000467124">
    <property type="component" value="Unassembled WGS sequence"/>
</dbReference>
<accession>A0A7K2IZR0</accession>
<evidence type="ECO:0000313" key="3">
    <source>
        <dbReference type="Proteomes" id="UP000467124"/>
    </source>
</evidence>
<dbReference type="Pfam" id="PF11706">
    <property type="entry name" value="zf-CGNR"/>
    <property type="match status" value="1"/>
</dbReference>
<dbReference type="InterPro" id="IPR010852">
    <property type="entry name" value="ABATE"/>
</dbReference>
<dbReference type="EMBL" id="WWHY01000001">
    <property type="protein sequence ID" value="MYR35307.1"/>
    <property type="molecule type" value="Genomic_DNA"/>
</dbReference>
<dbReference type="InterPro" id="IPR021005">
    <property type="entry name" value="Znf_CGNR"/>
</dbReference>
<evidence type="ECO:0000259" key="1">
    <source>
        <dbReference type="Pfam" id="PF11706"/>
    </source>
</evidence>
<protein>
    <submittedName>
        <fullName evidence="2">CGNR zinc finger domain-containing protein</fullName>
    </submittedName>
</protein>
<proteinExistence type="predicted"/>
<feature type="domain" description="Zinc finger CGNR" evidence="1">
    <location>
        <begin position="144"/>
        <end position="182"/>
    </location>
</feature>
<gene>
    <name evidence="2" type="ORF">GTW20_24350</name>
</gene>
<evidence type="ECO:0000313" key="2">
    <source>
        <dbReference type="EMBL" id="MYR35307.1"/>
    </source>
</evidence>
<dbReference type="SUPFAM" id="SSF160904">
    <property type="entry name" value="Jann2411-like"/>
    <property type="match status" value="1"/>
</dbReference>
<dbReference type="InterPro" id="IPR023286">
    <property type="entry name" value="ABATE_dom_sf"/>
</dbReference>
<dbReference type="GeneID" id="91390253"/>
<reference evidence="2 3" key="1">
    <citation type="journal article" date="2019" name="Nat. Commun.">
        <title>The antimicrobial potential of Streptomyces from insect microbiomes.</title>
        <authorList>
            <person name="Chevrette M.G."/>
            <person name="Carlson C.M."/>
            <person name="Ortega H.E."/>
            <person name="Thomas C."/>
            <person name="Ananiev G.E."/>
            <person name="Barns K.J."/>
            <person name="Book A.J."/>
            <person name="Cagnazzo J."/>
            <person name="Carlos C."/>
            <person name="Flanigan W."/>
            <person name="Grubbs K.J."/>
            <person name="Horn H.A."/>
            <person name="Hoffmann F.M."/>
            <person name="Klassen J.L."/>
            <person name="Knack J.J."/>
            <person name="Lewin G.R."/>
            <person name="McDonald B.R."/>
            <person name="Muller L."/>
            <person name="Melo W.G.P."/>
            <person name="Pinto-Tomas A.A."/>
            <person name="Schmitz A."/>
            <person name="Wendt-Pienkowski E."/>
            <person name="Wildman S."/>
            <person name="Zhao M."/>
            <person name="Zhang F."/>
            <person name="Bugni T.S."/>
            <person name="Andes D.R."/>
            <person name="Pupo M.T."/>
            <person name="Currie C.R."/>
        </authorList>
    </citation>
    <scope>NUCLEOTIDE SEQUENCE [LARGE SCALE GENOMIC DNA]</scope>
    <source>
        <strain evidence="2 3">SID5840</strain>
    </source>
</reference>
<sequence>MAPGEPFVEPTPVGSTRALAERTTDLLNALADRTTDATTITTILTRHGEIDPELDEEDVAALREVAVELRHVLAADTLERTATRLNTLLAREARPPRLADHGGSHPWHLHADSDDEAPWDEWFAASTGLFLASLVSQRQRLPGGVCAARDCERVFVDTAHGSGRRYCSRRCATRTRVAAHRRARGRTS</sequence>
<dbReference type="RefSeq" id="WP_017534866.1">
    <property type="nucleotide sequence ID" value="NZ_BAZE01000002.1"/>
</dbReference>
<organism evidence="2 3">
    <name type="scientific">Nocardiopsis alba</name>
    <dbReference type="NCBI Taxonomy" id="53437"/>
    <lineage>
        <taxon>Bacteria</taxon>
        <taxon>Bacillati</taxon>
        <taxon>Actinomycetota</taxon>
        <taxon>Actinomycetes</taxon>
        <taxon>Streptosporangiales</taxon>
        <taxon>Nocardiopsidaceae</taxon>
        <taxon>Nocardiopsis</taxon>
    </lineage>
</organism>
<dbReference type="Gene3D" id="1.10.3300.10">
    <property type="entry name" value="Jann2411-like domain"/>
    <property type="match status" value="1"/>
</dbReference>
<dbReference type="AlphaFoldDB" id="A0A7K2IZR0"/>
<comment type="caution">
    <text evidence="2">The sequence shown here is derived from an EMBL/GenBank/DDBJ whole genome shotgun (WGS) entry which is preliminary data.</text>
</comment>